<evidence type="ECO:0000259" key="12">
    <source>
        <dbReference type="PROSITE" id="PS50893"/>
    </source>
</evidence>
<dbReference type="InterPro" id="IPR013525">
    <property type="entry name" value="ABC2_TM"/>
</dbReference>
<evidence type="ECO:0000256" key="10">
    <source>
        <dbReference type="ARBA" id="ARBA00039188"/>
    </source>
</evidence>
<feature type="transmembrane region" description="Helical" evidence="11">
    <location>
        <begin position="450"/>
        <end position="479"/>
    </location>
</feature>
<keyword evidence="8 11" id="KW-1133">Transmembrane helix</keyword>
<evidence type="ECO:0000256" key="8">
    <source>
        <dbReference type="ARBA" id="ARBA00022989"/>
    </source>
</evidence>
<dbReference type="EnsemblMetazoa" id="XM_050649563.1">
    <property type="protein sequence ID" value="XP_050505520.1"/>
    <property type="gene ID" value="LOC126883875"/>
</dbReference>
<evidence type="ECO:0000256" key="11">
    <source>
        <dbReference type="SAM" id="Phobius"/>
    </source>
</evidence>
<evidence type="ECO:0000256" key="4">
    <source>
        <dbReference type="ARBA" id="ARBA00022474"/>
    </source>
</evidence>
<feature type="domain" description="ABC transporter" evidence="12">
    <location>
        <begin position="72"/>
        <end position="325"/>
    </location>
</feature>
<keyword evidence="3" id="KW-0813">Transport</keyword>
<name>A0ABM5K5Q2_DIAVI</name>
<evidence type="ECO:0000256" key="1">
    <source>
        <dbReference type="ARBA" id="ARBA00004141"/>
    </source>
</evidence>
<evidence type="ECO:0000256" key="5">
    <source>
        <dbReference type="ARBA" id="ARBA00022692"/>
    </source>
</evidence>
<dbReference type="CDD" id="cd03213">
    <property type="entry name" value="ABCG_EPDR"/>
    <property type="match status" value="1"/>
</dbReference>
<reference evidence="13" key="1">
    <citation type="submission" date="2025-05" db="UniProtKB">
        <authorList>
            <consortium name="EnsemblMetazoa"/>
        </authorList>
    </citation>
    <scope>IDENTIFICATION</scope>
</reference>
<keyword evidence="4" id="KW-0608">Pigment</keyword>
<keyword evidence="6" id="KW-0547">Nucleotide-binding</keyword>
<comment type="similarity">
    <text evidence="2">Belongs to the ABC transporter superfamily. ABCG family. Eye pigment precursor importer (TC 3.A.1.204) subfamily.</text>
</comment>
<dbReference type="InterPro" id="IPR005284">
    <property type="entry name" value="Pigment_permease/Abcg"/>
</dbReference>
<evidence type="ECO:0000256" key="2">
    <source>
        <dbReference type="ARBA" id="ARBA00005814"/>
    </source>
</evidence>
<dbReference type="RefSeq" id="XP_050505520.1">
    <property type="nucleotide sequence ID" value="XM_050649563.1"/>
</dbReference>
<dbReference type="InterPro" id="IPR027417">
    <property type="entry name" value="P-loop_NTPase"/>
</dbReference>
<feature type="transmembrane region" description="Helical" evidence="11">
    <location>
        <begin position="527"/>
        <end position="550"/>
    </location>
</feature>
<dbReference type="PROSITE" id="PS50893">
    <property type="entry name" value="ABC_TRANSPORTER_2"/>
    <property type="match status" value="1"/>
</dbReference>
<dbReference type="GeneID" id="126883875"/>
<evidence type="ECO:0000256" key="3">
    <source>
        <dbReference type="ARBA" id="ARBA00022448"/>
    </source>
</evidence>
<keyword evidence="14" id="KW-1185">Reference proteome</keyword>
<dbReference type="SMART" id="SM00382">
    <property type="entry name" value="AAA"/>
    <property type="match status" value="1"/>
</dbReference>
<proteinExistence type="inferred from homology"/>
<dbReference type="NCBIfam" id="TIGR00955">
    <property type="entry name" value="3a01204"/>
    <property type="match status" value="1"/>
</dbReference>
<feature type="transmembrane region" description="Helical" evidence="11">
    <location>
        <begin position="647"/>
        <end position="666"/>
    </location>
</feature>
<keyword evidence="9 11" id="KW-0472">Membrane</keyword>
<dbReference type="PROSITE" id="PS00211">
    <property type="entry name" value="ABC_TRANSPORTER_1"/>
    <property type="match status" value="1"/>
</dbReference>
<dbReference type="SUPFAM" id="SSF52540">
    <property type="entry name" value="P-loop containing nucleoside triphosphate hydrolases"/>
    <property type="match status" value="1"/>
</dbReference>
<dbReference type="Pfam" id="PF19055">
    <property type="entry name" value="ABC2_membrane_7"/>
    <property type="match status" value="1"/>
</dbReference>
<evidence type="ECO:0000313" key="14">
    <source>
        <dbReference type="Proteomes" id="UP001652700"/>
    </source>
</evidence>
<evidence type="ECO:0000313" key="13">
    <source>
        <dbReference type="EnsemblMetazoa" id="XP_050505520.1"/>
    </source>
</evidence>
<dbReference type="InterPro" id="IPR043926">
    <property type="entry name" value="ABCG_dom"/>
</dbReference>
<dbReference type="InterPro" id="IPR003439">
    <property type="entry name" value="ABC_transporter-like_ATP-bd"/>
</dbReference>
<dbReference type="PANTHER" id="PTHR48041:SF129">
    <property type="entry name" value="PROTEIN WHITE"/>
    <property type="match status" value="1"/>
</dbReference>
<dbReference type="Pfam" id="PF00005">
    <property type="entry name" value="ABC_tran"/>
    <property type="match status" value="1"/>
</dbReference>
<evidence type="ECO:0000256" key="6">
    <source>
        <dbReference type="ARBA" id="ARBA00022741"/>
    </source>
</evidence>
<evidence type="ECO:0000256" key="9">
    <source>
        <dbReference type="ARBA" id="ARBA00023136"/>
    </source>
</evidence>
<evidence type="ECO:0000256" key="7">
    <source>
        <dbReference type="ARBA" id="ARBA00022840"/>
    </source>
</evidence>
<dbReference type="Pfam" id="PF01061">
    <property type="entry name" value="ABC2_membrane"/>
    <property type="match status" value="1"/>
</dbReference>
<dbReference type="InterPro" id="IPR050352">
    <property type="entry name" value="ABCG_transporters"/>
</dbReference>
<dbReference type="InterPro" id="IPR017871">
    <property type="entry name" value="ABC_transporter-like_CS"/>
</dbReference>
<keyword evidence="5 11" id="KW-0812">Transmembrane</keyword>
<accession>A0ABM5K5Q2</accession>
<protein>
    <recommendedName>
        <fullName evidence="10">Protein white</fullName>
    </recommendedName>
</protein>
<dbReference type="PANTHER" id="PTHR48041">
    <property type="entry name" value="ABC TRANSPORTER G FAMILY MEMBER 28"/>
    <property type="match status" value="1"/>
</dbReference>
<dbReference type="Gene3D" id="3.40.50.300">
    <property type="entry name" value="P-loop containing nucleotide triphosphate hydrolases"/>
    <property type="match status" value="1"/>
</dbReference>
<comment type="subcellular location">
    <subcellularLocation>
        <location evidence="1">Membrane</location>
        <topology evidence="1">Multi-pass membrane protein</topology>
    </subcellularLocation>
</comment>
<organism evidence="13 14">
    <name type="scientific">Diabrotica virgifera virgifera</name>
    <name type="common">western corn rootworm</name>
    <dbReference type="NCBI Taxonomy" id="50390"/>
    <lineage>
        <taxon>Eukaryota</taxon>
        <taxon>Metazoa</taxon>
        <taxon>Ecdysozoa</taxon>
        <taxon>Arthropoda</taxon>
        <taxon>Hexapoda</taxon>
        <taxon>Insecta</taxon>
        <taxon>Pterygota</taxon>
        <taxon>Neoptera</taxon>
        <taxon>Endopterygota</taxon>
        <taxon>Coleoptera</taxon>
        <taxon>Polyphaga</taxon>
        <taxon>Cucujiformia</taxon>
        <taxon>Chrysomeloidea</taxon>
        <taxon>Chrysomelidae</taxon>
        <taxon>Galerucinae</taxon>
        <taxon>Diabroticina</taxon>
        <taxon>Diabroticites</taxon>
        <taxon>Diabrotica</taxon>
    </lineage>
</organism>
<dbReference type="InterPro" id="IPR003593">
    <property type="entry name" value="AAA+_ATPase"/>
</dbReference>
<feature type="transmembrane region" description="Helical" evidence="11">
    <location>
        <begin position="562"/>
        <end position="580"/>
    </location>
</feature>
<sequence length="672" mass="75491">MDEEKLPLLVTGPITSPIVKSDESEEESSASESLSLAARLGLRVVRDYGTDFRSVGRVIPIEERMKFTWNDINVFAMTKTIKNKFCCFGFMSHGYDEHILKSVDGVACSGELLAILGSSGSGKTTLLNALTYLPMDGMVVSGMRCINGVPVDGQRLRNVSAFVQQDDCFITTLTVREHLVFQALVRMERGVSYNQRLIRVDEVLSELLLKKCENTIIGSTDKGGISGGERKRLTFASEMLTNPHIMFCDEPTSGLDSFMALQVVQALKAMAQNGRTVICTIHQPSSELYVLFDKIMLMTEGITCFLGTREDADGFFITMGAGCPRNYNPADYFVKLLSVIPDREESCRQAIALIADKFHNSNLGRRLAADSAYIRAQEEVDNAVWLSNNLRPYRNSCWAQFRAVLWRSWISMLKDPLIIKVRFLQTVITSLLIGMIYYGQELNEEGVMNINGVLFIFLTNMTFQNVYAVIHVFTAELPVFLREHRSGMYRTDVYFISKTLAELPFFIIIPVAFTTVCYYLIGLNGTLTKYFITCGIVILVANAALSYGYLVSCISRNTSMALTLGAPLVIPFLLFGGYFMNLGSLPHYLKWLSYFSWFRFGNEALMINQWENITDIDCSTNSTICPKNGHVILETYNFAEENFTVDIIALCMLILGFRFFAYLALLNKTCSC</sequence>
<feature type="transmembrane region" description="Helical" evidence="11">
    <location>
        <begin position="500"/>
        <end position="521"/>
    </location>
</feature>
<keyword evidence="7" id="KW-0067">ATP-binding</keyword>
<dbReference type="Proteomes" id="UP001652700">
    <property type="component" value="Unplaced"/>
</dbReference>